<evidence type="ECO:0000256" key="5">
    <source>
        <dbReference type="SAM" id="SignalP"/>
    </source>
</evidence>
<proteinExistence type="inferred from homology"/>
<dbReference type="GO" id="GO:0006865">
    <property type="term" value="P:amino acid transport"/>
    <property type="evidence" value="ECO:0007669"/>
    <property type="project" value="UniProtKB-KW"/>
</dbReference>
<keyword evidence="2" id="KW-0813">Transport</keyword>
<gene>
    <name evidence="7" type="ORF">JN12_03015</name>
</gene>
<dbReference type="RefSeq" id="WP_170241940.1">
    <property type="nucleotide sequence ID" value="NZ_VLLN01000021.1"/>
</dbReference>
<feature type="chain" id="PRO_5021888734" evidence="5">
    <location>
        <begin position="32"/>
        <end position="388"/>
    </location>
</feature>
<dbReference type="EMBL" id="VLLN01000021">
    <property type="protein sequence ID" value="TWJ17477.1"/>
    <property type="molecule type" value="Genomic_DNA"/>
</dbReference>
<dbReference type="InterPro" id="IPR000709">
    <property type="entry name" value="Leu_Ile_Val-bd"/>
</dbReference>
<dbReference type="InterPro" id="IPR051010">
    <property type="entry name" value="BCAA_transport"/>
</dbReference>
<evidence type="ECO:0000259" key="6">
    <source>
        <dbReference type="Pfam" id="PF13458"/>
    </source>
</evidence>
<dbReference type="PANTHER" id="PTHR30483:SF6">
    <property type="entry name" value="PERIPLASMIC BINDING PROTEIN OF ABC TRANSPORTER FOR NATURAL AMINO ACIDS"/>
    <property type="match status" value="1"/>
</dbReference>
<comment type="caution">
    <text evidence="7">The sequence shown here is derived from an EMBL/GenBank/DDBJ whole genome shotgun (WGS) entry which is preliminary data.</text>
</comment>
<dbReference type="AlphaFoldDB" id="A0A562VIC9"/>
<evidence type="ECO:0000313" key="8">
    <source>
        <dbReference type="Proteomes" id="UP000319449"/>
    </source>
</evidence>
<feature type="domain" description="Leucine-binding protein" evidence="6">
    <location>
        <begin position="34"/>
        <end position="354"/>
    </location>
</feature>
<dbReference type="Proteomes" id="UP000319449">
    <property type="component" value="Unassembled WGS sequence"/>
</dbReference>
<organism evidence="7 8">
    <name type="scientific">Geobacter argillaceus</name>
    <dbReference type="NCBI Taxonomy" id="345631"/>
    <lineage>
        <taxon>Bacteria</taxon>
        <taxon>Pseudomonadati</taxon>
        <taxon>Thermodesulfobacteriota</taxon>
        <taxon>Desulfuromonadia</taxon>
        <taxon>Geobacterales</taxon>
        <taxon>Geobacteraceae</taxon>
        <taxon>Geobacter</taxon>
    </lineage>
</organism>
<keyword evidence="8" id="KW-1185">Reference proteome</keyword>
<dbReference type="Gene3D" id="3.40.50.2300">
    <property type="match status" value="2"/>
</dbReference>
<comment type="similarity">
    <text evidence="1">Belongs to the leucine-binding protein family.</text>
</comment>
<dbReference type="PRINTS" id="PR00337">
    <property type="entry name" value="LEUILEVALBP"/>
</dbReference>
<evidence type="ECO:0000256" key="2">
    <source>
        <dbReference type="ARBA" id="ARBA00022448"/>
    </source>
</evidence>
<reference evidence="7 8" key="1">
    <citation type="submission" date="2019-07" db="EMBL/GenBank/DDBJ databases">
        <title>Genomic Encyclopedia of Archaeal and Bacterial Type Strains, Phase II (KMG-II): from individual species to whole genera.</title>
        <authorList>
            <person name="Goeker M."/>
        </authorList>
    </citation>
    <scope>NUCLEOTIDE SEQUENCE [LARGE SCALE GENOMIC DNA]</scope>
    <source>
        <strain evidence="7 8">ATCC BAA-1139</strain>
    </source>
</reference>
<evidence type="ECO:0000256" key="4">
    <source>
        <dbReference type="ARBA" id="ARBA00022970"/>
    </source>
</evidence>
<keyword evidence="3 5" id="KW-0732">Signal</keyword>
<evidence type="ECO:0000256" key="1">
    <source>
        <dbReference type="ARBA" id="ARBA00010062"/>
    </source>
</evidence>
<keyword evidence="4" id="KW-0029">Amino-acid transport</keyword>
<dbReference type="InterPro" id="IPR028082">
    <property type="entry name" value="Peripla_BP_I"/>
</dbReference>
<evidence type="ECO:0000313" key="7">
    <source>
        <dbReference type="EMBL" id="TWJ17477.1"/>
    </source>
</evidence>
<accession>A0A562VIC9</accession>
<feature type="signal peptide" evidence="5">
    <location>
        <begin position="1"/>
        <end position="31"/>
    </location>
</feature>
<name>A0A562VIC9_9BACT</name>
<dbReference type="Pfam" id="PF13458">
    <property type="entry name" value="Peripla_BP_6"/>
    <property type="match status" value="1"/>
</dbReference>
<dbReference type="InterPro" id="IPR028081">
    <property type="entry name" value="Leu-bd"/>
</dbReference>
<dbReference type="PANTHER" id="PTHR30483">
    <property type="entry name" value="LEUCINE-SPECIFIC-BINDING PROTEIN"/>
    <property type="match status" value="1"/>
</dbReference>
<evidence type="ECO:0000256" key="3">
    <source>
        <dbReference type="ARBA" id="ARBA00022729"/>
    </source>
</evidence>
<protein>
    <submittedName>
        <fullName evidence="7">Amino acid/amide ABC transporter substrate-binding protein (HAAT family)</fullName>
    </submittedName>
</protein>
<sequence>MKVSRYSKGRVGMMLTVFMSLLLSSFMPSFAAEPINIGFTTDFSGPTATLTMVEAPVVEMVVKEVNAAGGINGRPINLIVQDNASDPAKAVGNAKMFKEKYNAKAIIAGVTSSVNIALKAWAEKNHVSVIAFDPQSDKLWDKKGKSWFFRSASPASQLVEASLARLKKLGYTKVAFEGTTLAWGTDTLATIKEKAHEYGITVVGSTLAEPKTKDLSIQAKQLKETGAQALICSDYEAETVVFARALKAIGWKPFIIHTSAANLNASMSLSSADMYEGWETVTIADSAKPLVQKVWSKAEAYTGKKIDHDEKAIRTYDAISLLVEALKKSGNPNDATAIRDAYYKLDNYERALGQKGGKGGFAVGRNHLLTAEGVVIYTLKSGKMLAVR</sequence>
<dbReference type="SUPFAM" id="SSF53822">
    <property type="entry name" value="Periplasmic binding protein-like I"/>
    <property type="match status" value="1"/>
</dbReference>